<evidence type="ECO:0000313" key="1">
    <source>
        <dbReference type="EMBL" id="HGL40124.1"/>
    </source>
</evidence>
<proteinExistence type="predicted"/>
<dbReference type="Gene3D" id="2.60.120.380">
    <property type="match status" value="1"/>
</dbReference>
<comment type="caution">
    <text evidence="2">The sequence shown here is derived from an EMBL/GenBank/DDBJ whole genome shotgun (WGS) entry which is preliminary data.</text>
</comment>
<dbReference type="AlphaFoldDB" id="A0A7C4I450"/>
<reference evidence="2" key="1">
    <citation type="journal article" date="2020" name="mSystems">
        <title>Genome- and Community-Level Interaction Insights into Carbon Utilization and Element Cycling Functions of Hydrothermarchaeota in Hydrothermal Sediment.</title>
        <authorList>
            <person name="Zhou Z."/>
            <person name="Liu Y."/>
            <person name="Xu W."/>
            <person name="Pan J."/>
            <person name="Luo Z.H."/>
            <person name="Li M."/>
        </authorList>
    </citation>
    <scope>NUCLEOTIDE SEQUENCE [LARGE SCALE GENOMIC DNA]</scope>
    <source>
        <strain evidence="2">SpSt-613</strain>
        <strain evidence="1">SpSt-669</strain>
    </source>
</reference>
<dbReference type="EMBL" id="DTCM01000006">
    <property type="protein sequence ID" value="HGL40124.1"/>
    <property type="molecule type" value="Genomic_DNA"/>
</dbReference>
<dbReference type="EMBL" id="DTAD01000074">
    <property type="protein sequence ID" value="HGN90827.1"/>
    <property type="molecule type" value="Genomic_DNA"/>
</dbReference>
<sequence length="226" mass="24274">MVPRIVLAAWLLALMFTSSASGQELVPGTGFSSALELTPGSYTFALAPGEIHFFKIPLEPGDILVAKVRMASNQDFDLYLLNPIREIVGQSVRATGLTDAVEYTAVEKGPHYIVVLGFGDSSGVYSLTVSVIRPKTVTQTVTAVVTERVTETVTTHVFNTNTVVSEKLVTVFDTERVEVEKAPWTAAGLAILAAALLYTGHAATEALKSRYKQHTEEDKPASSTSV</sequence>
<gene>
    <name evidence="2" type="ORF">ENT82_06870</name>
    <name evidence="1" type="ORF">ENU43_00405</name>
</gene>
<evidence type="ECO:0008006" key="3">
    <source>
        <dbReference type="Google" id="ProtNLM"/>
    </source>
</evidence>
<protein>
    <recommendedName>
        <fullName evidence="3">Peptidase C-terminal archaeal/bacterial domain-containing protein</fullName>
    </recommendedName>
</protein>
<organism evidence="2">
    <name type="scientific">Caldiarchaeum subterraneum</name>
    <dbReference type="NCBI Taxonomy" id="311458"/>
    <lineage>
        <taxon>Archaea</taxon>
        <taxon>Nitrososphaerota</taxon>
        <taxon>Candidatus Caldarchaeales</taxon>
        <taxon>Candidatus Caldarchaeaceae</taxon>
        <taxon>Candidatus Caldarchaeum</taxon>
    </lineage>
</organism>
<accession>A0A7C4I450</accession>
<evidence type="ECO:0000313" key="2">
    <source>
        <dbReference type="EMBL" id="HGN90827.1"/>
    </source>
</evidence>
<name>A0A7C4I450_CALS0</name>